<feature type="transmembrane region" description="Helical" evidence="14">
    <location>
        <begin position="6"/>
        <end position="23"/>
    </location>
</feature>
<evidence type="ECO:0000256" key="6">
    <source>
        <dbReference type="ARBA" id="ARBA00022847"/>
    </source>
</evidence>
<dbReference type="InterPro" id="IPR001734">
    <property type="entry name" value="Na/solute_symporter"/>
</dbReference>
<keyword evidence="8" id="KW-0915">Sodium</keyword>
<evidence type="ECO:0000313" key="15">
    <source>
        <dbReference type="EMBL" id="GAT32597.1"/>
    </source>
</evidence>
<evidence type="ECO:0000256" key="13">
    <source>
        <dbReference type="RuleBase" id="RU362091"/>
    </source>
</evidence>
<feature type="transmembrane region" description="Helical" evidence="14">
    <location>
        <begin position="343"/>
        <end position="362"/>
    </location>
</feature>
<name>A0A146G6N8_TERSA</name>
<keyword evidence="16" id="KW-1185">Reference proteome</keyword>
<gene>
    <name evidence="15" type="ORF">TSACC_2996</name>
</gene>
<organism evidence="15 16">
    <name type="scientific">Terrimicrobium sacchariphilum</name>
    <dbReference type="NCBI Taxonomy" id="690879"/>
    <lineage>
        <taxon>Bacteria</taxon>
        <taxon>Pseudomonadati</taxon>
        <taxon>Verrucomicrobiota</taxon>
        <taxon>Terrimicrobiia</taxon>
        <taxon>Terrimicrobiales</taxon>
        <taxon>Terrimicrobiaceae</taxon>
        <taxon>Terrimicrobium</taxon>
    </lineage>
</organism>
<feature type="transmembrane region" description="Helical" evidence="14">
    <location>
        <begin position="596"/>
        <end position="618"/>
    </location>
</feature>
<keyword evidence="4" id="KW-1003">Cell membrane</keyword>
<evidence type="ECO:0000256" key="3">
    <source>
        <dbReference type="ARBA" id="ARBA00022448"/>
    </source>
</evidence>
<comment type="caution">
    <text evidence="15">The sequence shown here is derived from an EMBL/GenBank/DDBJ whole genome shotgun (WGS) entry which is preliminary data.</text>
</comment>
<accession>A0A146G6N8</accession>
<feature type="transmembrane region" description="Helical" evidence="14">
    <location>
        <begin position="487"/>
        <end position="507"/>
    </location>
</feature>
<keyword evidence="3" id="KW-0813">Transport</keyword>
<feature type="transmembrane region" description="Helical" evidence="14">
    <location>
        <begin position="75"/>
        <end position="97"/>
    </location>
</feature>
<comment type="similarity">
    <text evidence="2 13">Belongs to the sodium:solute symporter (SSF) (TC 2.A.21) family.</text>
</comment>
<dbReference type="InterPro" id="IPR038377">
    <property type="entry name" value="Na/Glc_symporter_sf"/>
</dbReference>
<evidence type="ECO:0000256" key="8">
    <source>
        <dbReference type="ARBA" id="ARBA00023053"/>
    </source>
</evidence>
<feature type="transmembrane region" description="Helical" evidence="14">
    <location>
        <begin position="164"/>
        <end position="189"/>
    </location>
</feature>
<feature type="transmembrane region" description="Helical" evidence="14">
    <location>
        <begin position="196"/>
        <end position="215"/>
    </location>
</feature>
<evidence type="ECO:0000256" key="5">
    <source>
        <dbReference type="ARBA" id="ARBA00022692"/>
    </source>
</evidence>
<dbReference type="OrthoDB" id="178434at2"/>
<comment type="subcellular location">
    <subcellularLocation>
        <location evidence="1">Cell membrane</location>
        <topology evidence="1">Multi-pass membrane protein</topology>
    </subcellularLocation>
</comment>
<dbReference type="AlphaFoldDB" id="A0A146G6N8"/>
<evidence type="ECO:0000256" key="11">
    <source>
        <dbReference type="ARBA" id="ARBA00023201"/>
    </source>
</evidence>
<dbReference type="PROSITE" id="PS50283">
    <property type="entry name" value="NA_SOLUT_SYMP_3"/>
    <property type="match status" value="1"/>
</dbReference>
<comment type="catalytic activity">
    <reaction evidence="12">
        <text>L-proline(in) + Na(+)(in) = L-proline(out) + Na(+)(out)</text>
        <dbReference type="Rhea" id="RHEA:28967"/>
        <dbReference type="ChEBI" id="CHEBI:29101"/>
        <dbReference type="ChEBI" id="CHEBI:60039"/>
    </reaction>
</comment>
<dbReference type="Proteomes" id="UP000076023">
    <property type="component" value="Unassembled WGS sequence"/>
</dbReference>
<dbReference type="RefSeq" id="WP_075078426.1">
    <property type="nucleotide sequence ID" value="NZ_BDCO01000002.1"/>
</dbReference>
<evidence type="ECO:0000256" key="14">
    <source>
        <dbReference type="SAM" id="Phobius"/>
    </source>
</evidence>
<keyword evidence="11" id="KW-0739">Sodium transport</keyword>
<feature type="transmembrane region" description="Helical" evidence="14">
    <location>
        <begin position="43"/>
        <end position="63"/>
    </location>
</feature>
<dbReference type="EMBL" id="BDCO01000002">
    <property type="protein sequence ID" value="GAT32597.1"/>
    <property type="molecule type" value="Genomic_DNA"/>
</dbReference>
<evidence type="ECO:0000256" key="9">
    <source>
        <dbReference type="ARBA" id="ARBA00023065"/>
    </source>
</evidence>
<dbReference type="GO" id="GO:0006814">
    <property type="term" value="P:sodium ion transport"/>
    <property type="evidence" value="ECO:0007669"/>
    <property type="project" value="UniProtKB-KW"/>
</dbReference>
<keyword evidence="6" id="KW-0769">Symport</keyword>
<evidence type="ECO:0000256" key="4">
    <source>
        <dbReference type="ARBA" id="ARBA00022475"/>
    </source>
</evidence>
<reference evidence="16" key="1">
    <citation type="journal article" date="2017" name="Genome Announc.">
        <title>Draft Genome Sequence of Terrimicrobium sacchariphilum NM-5T, a Facultative Anaerobic Soil Bacterium of the Class Spartobacteria.</title>
        <authorList>
            <person name="Qiu Y.L."/>
            <person name="Tourlousse D.M."/>
            <person name="Matsuura N."/>
            <person name="Ohashi A."/>
            <person name="Sekiguchi Y."/>
        </authorList>
    </citation>
    <scope>NUCLEOTIDE SEQUENCE [LARGE SCALE GENOMIC DNA]</scope>
    <source>
        <strain evidence="16">NM-5</strain>
    </source>
</reference>
<dbReference type="PANTHER" id="PTHR48086">
    <property type="entry name" value="SODIUM/PROLINE SYMPORTER-RELATED"/>
    <property type="match status" value="1"/>
</dbReference>
<evidence type="ECO:0000256" key="1">
    <source>
        <dbReference type="ARBA" id="ARBA00004651"/>
    </source>
</evidence>
<keyword evidence="10 14" id="KW-0472">Membrane</keyword>
<evidence type="ECO:0000256" key="10">
    <source>
        <dbReference type="ARBA" id="ARBA00023136"/>
    </source>
</evidence>
<evidence type="ECO:0000256" key="2">
    <source>
        <dbReference type="ARBA" id="ARBA00006434"/>
    </source>
</evidence>
<evidence type="ECO:0000313" key="16">
    <source>
        <dbReference type="Proteomes" id="UP000076023"/>
    </source>
</evidence>
<evidence type="ECO:0000256" key="12">
    <source>
        <dbReference type="ARBA" id="ARBA00033708"/>
    </source>
</evidence>
<feature type="transmembrane region" description="Helical" evidence="14">
    <location>
        <begin position="422"/>
        <end position="447"/>
    </location>
</feature>
<feature type="transmembrane region" description="Helical" evidence="14">
    <location>
        <begin position="290"/>
        <end position="307"/>
    </location>
</feature>
<proteinExistence type="inferred from homology"/>
<feature type="transmembrane region" description="Helical" evidence="14">
    <location>
        <begin position="245"/>
        <end position="269"/>
    </location>
</feature>
<evidence type="ECO:0000256" key="7">
    <source>
        <dbReference type="ARBA" id="ARBA00022989"/>
    </source>
</evidence>
<feature type="transmembrane region" description="Helical" evidence="14">
    <location>
        <begin position="454"/>
        <end position="475"/>
    </location>
</feature>
<dbReference type="Pfam" id="PF00474">
    <property type="entry name" value="SSF"/>
    <property type="match status" value="1"/>
</dbReference>
<keyword evidence="7 14" id="KW-1133">Transmembrane helix</keyword>
<dbReference type="GO" id="GO:0005886">
    <property type="term" value="C:plasma membrane"/>
    <property type="evidence" value="ECO:0007669"/>
    <property type="project" value="UniProtKB-SubCell"/>
</dbReference>
<sequence>MSILDWIVLSIPLTIVLSVAVLTQKYMKSVADFMSGGRVAGRYLLTIAKGEMGAGAVVFVALFEKIAQSGFTTNWWIWLQMPILLVVAISGFVIYRYRETRAMTLAQFLEIRYSKRFRVFAGVLGFVAGIMNFGIIPAVGSHFMVYILGLPREIILFAYPVPTFVLLMGVFLSITLLVTLTGGLITMMVSDCIEGILSQLSYLVLIGALLLIFSWDQIAQTLSARPPGQSMVNPFDSQGIKDFNIFYVMMMTFLTVYGTMAWQNASAYNSAALNPHESRMASVLGRWREMGKIAVITLLAVCAITFLKHPDFATQAAPVPAIVAQIPEAQIQKQMELPVAVSFLLPVGIKGLLCAILVMGMIGGDSTHLHSWGSIFVQDVLMPFRKKPLAPRQHIRALRLSIVGVAIFAFFFGMLFKQTEYIIMWFQITTAIFVGGAGAVIIGGLYWSRGTVPAAWAAMIVGSTLSGGGILVRQIYGPSFPWNGVEIAFWASLIAIATYVVVSLLTCRESFNMDRMLHRGPYAATIEKAPAESPATPERKISLVGKIVGIDSNFTRADKWIAGSLFGWGILWFAVVIIGSLWNIVAPWPESVWLSYWHVVGIAAPIFIALVTGVWFTWGGIRDMKQLFIRLRLSHVNPLDDGTVINHQNLDEAGAESRMEYPTSQAKE</sequence>
<dbReference type="InterPro" id="IPR050277">
    <property type="entry name" value="Sodium:Solute_Symporter"/>
</dbReference>
<dbReference type="PANTHER" id="PTHR48086:SF3">
    <property type="entry name" value="SODIUM_PROLINE SYMPORTER"/>
    <property type="match status" value="1"/>
</dbReference>
<protein>
    <submittedName>
        <fullName evidence="15">Solute:Na+ symporter, SSS family</fullName>
    </submittedName>
</protein>
<dbReference type="GO" id="GO:0015293">
    <property type="term" value="F:symporter activity"/>
    <property type="evidence" value="ECO:0007669"/>
    <property type="project" value="UniProtKB-KW"/>
</dbReference>
<feature type="transmembrane region" description="Helical" evidence="14">
    <location>
        <begin position="397"/>
        <end position="416"/>
    </location>
</feature>
<keyword evidence="5 14" id="KW-0812">Transmembrane</keyword>
<dbReference type="STRING" id="690879.TSACC_2996"/>
<dbReference type="InParanoid" id="A0A146G6N8"/>
<feature type="transmembrane region" description="Helical" evidence="14">
    <location>
        <begin position="565"/>
        <end position="584"/>
    </location>
</feature>
<keyword evidence="9" id="KW-0406">Ion transport</keyword>
<dbReference type="Gene3D" id="1.20.1730.10">
    <property type="entry name" value="Sodium/glucose cotransporter"/>
    <property type="match status" value="1"/>
</dbReference>
<feature type="transmembrane region" description="Helical" evidence="14">
    <location>
        <begin position="117"/>
        <end position="144"/>
    </location>
</feature>